<name>D9QN43_BRESC</name>
<keyword evidence="2" id="KW-0812">Transmembrane</keyword>
<evidence type="ECO:0000313" key="4">
    <source>
        <dbReference type="Proteomes" id="UP000002696"/>
    </source>
</evidence>
<dbReference type="eggNOG" id="COG3671">
    <property type="taxonomic scope" value="Bacteria"/>
</dbReference>
<accession>D9QN43</accession>
<sequence>MAEPGDPDAPKPTDPAVDHDDLIGFSSAAALQGRSRIVAEPEPAPEPAPSARPARSPAPEPEPDLFAPVDPAPEPEPTPAVTTAPQPEPVPGWAIESPRAPDPVRMNRHAVVPPKEVANSTGLYAVYALILFAVPTLGVSALIALLAVTGRPGPSGAVAASHFVFQQRTLWTAAVAALLGAILIAVGLGVFVLFVVAVWLILRGASGVLTLKAGRPVRDPRGWFLA</sequence>
<feature type="transmembrane region" description="Helical" evidence="2">
    <location>
        <begin position="124"/>
        <end position="149"/>
    </location>
</feature>
<dbReference type="KEGG" id="bsb:Bresu_0931"/>
<dbReference type="InParanoid" id="D9QN43"/>
<reference evidence="4" key="1">
    <citation type="journal article" date="2011" name="J. Bacteriol.">
        <title>Genome sequences of eight morphologically diverse alphaproteobacteria.</title>
        <authorList>
            <consortium name="US DOE Joint Genome Institute"/>
            <person name="Brown P.J."/>
            <person name="Kysela D.T."/>
            <person name="Buechlein A."/>
            <person name="Hemmerich C."/>
            <person name="Brun Y.V."/>
        </authorList>
    </citation>
    <scope>NUCLEOTIDE SEQUENCE [LARGE SCALE GENOMIC DNA]</scope>
    <source>
        <strain evidence="4">ATCC 15264 / DSM 4735 / LMG 14903 / NBRC 16000 / CB 81</strain>
    </source>
</reference>
<dbReference type="AlphaFoldDB" id="D9QN43"/>
<gene>
    <name evidence="3" type="ordered locus">Bresu_0931</name>
</gene>
<evidence type="ECO:0000256" key="2">
    <source>
        <dbReference type="SAM" id="Phobius"/>
    </source>
</evidence>
<keyword evidence="2" id="KW-0472">Membrane</keyword>
<proteinExistence type="predicted"/>
<dbReference type="STRING" id="633149.Bresu_0931"/>
<dbReference type="Proteomes" id="UP000002696">
    <property type="component" value="Chromosome"/>
</dbReference>
<evidence type="ECO:0000313" key="3">
    <source>
        <dbReference type="EMBL" id="ADL00244.1"/>
    </source>
</evidence>
<dbReference type="HOGENOM" id="CLU_1222845_0_0_5"/>
<protein>
    <submittedName>
        <fullName evidence="3">Membrane protein-like protein</fullName>
    </submittedName>
</protein>
<dbReference type="RefSeq" id="WP_013268347.1">
    <property type="nucleotide sequence ID" value="NC_014375.1"/>
</dbReference>
<feature type="compositionally biased region" description="Basic and acidic residues" evidence="1">
    <location>
        <begin position="8"/>
        <end position="22"/>
    </location>
</feature>
<organism evidence="3 4">
    <name type="scientific">Brevundimonas subvibrioides (strain ATCC 15264 / DSM 4735 / LMG 14903 / NBRC 16000 / CB 81)</name>
    <name type="common">Caulobacter subvibrioides</name>
    <dbReference type="NCBI Taxonomy" id="633149"/>
    <lineage>
        <taxon>Bacteria</taxon>
        <taxon>Pseudomonadati</taxon>
        <taxon>Pseudomonadota</taxon>
        <taxon>Alphaproteobacteria</taxon>
        <taxon>Caulobacterales</taxon>
        <taxon>Caulobacteraceae</taxon>
        <taxon>Brevundimonas</taxon>
    </lineage>
</organism>
<evidence type="ECO:0000256" key="1">
    <source>
        <dbReference type="SAM" id="MobiDB-lite"/>
    </source>
</evidence>
<keyword evidence="2" id="KW-1133">Transmembrane helix</keyword>
<dbReference type="EMBL" id="CP002102">
    <property type="protein sequence ID" value="ADL00244.1"/>
    <property type="molecule type" value="Genomic_DNA"/>
</dbReference>
<keyword evidence="4" id="KW-1185">Reference proteome</keyword>
<feature type="compositionally biased region" description="Pro residues" evidence="1">
    <location>
        <begin position="42"/>
        <end position="60"/>
    </location>
</feature>
<feature type="region of interest" description="Disordered" evidence="1">
    <location>
        <begin position="1"/>
        <end position="101"/>
    </location>
</feature>
<feature type="transmembrane region" description="Helical" evidence="2">
    <location>
        <begin position="169"/>
        <end position="202"/>
    </location>
</feature>